<dbReference type="SUPFAM" id="SSF52058">
    <property type="entry name" value="L domain-like"/>
    <property type="match status" value="1"/>
</dbReference>
<reference evidence="1 2" key="1">
    <citation type="journal article" date="2014" name="Nat. Genet.">
        <title>Genome sequence of the hot pepper provides insights into the evolution of pungency in Capsicum species.</title>
        <authorList>
            <person name="Kim S."/>
            <person name="Park M."/>
            <person name="Yeom S.I."/>
            <person name="Kim Y.M."/>
            <person name="Lee J.M."/>
            <person name="Lee H.A."/>
            <person name="Seo E."/>
            <person name="Choi J."/>
            <person name="Cheong K."/>
            <person name="Kim K.T."/>
            <person name="Jung K."/>
            <person name="Lee G.W."/>
            <person name="Oh S.K."/>
            <person name="Bae C."/>
            <person name="Kim S.B."/>
            <person name="Lee H.Y."/>
            <person name="Kim S.Y."/>
            <person name="Kim M.S."/>
            <person name="Kang B.C."/>
            <person name="Jo Y.D."/>
            <person name="Yang H.B."/>
            <person name="Jeong H.J."/>
            <person name="Kang W.H."/>
            <person name="Kwon J.K."/>
            <person name="Shin C."/>
            <person name="Lim J.Y."/>
            <person name="Park J.H."/>
            <person name="Huh J.H."/>
            <person name="Kim J.S."/>
            <person name="Kim B.D."/>
            <person name="Cohen O."/>
            <person name="Paran I."/>
            <person name="Suh M.C."/>
            <person name="Lee S.B."/>
            <person name="Kim Y.K."/>
            <person name="Shin Y."/>
            <person name="Noh S.J."/>
            <person name="Park J."/>
            <person name="Seo Y.S."/>
            <person name="Kwon S.Y."/>
            <person name="Kim H.A."/>
            <person name="Park J.M."/>
            <person name="Kim H.J."/>
            <person name="Choi S.B."/>
            <person name="Bosland P.W."/>
            <person name="Reeves G."/>
            <person name="Jo S.H."/>
            <person name="Lee B.W."/>
            <person name="Cho H.T."/>
            <person name="Choi H.S."/>
            <person name="Lee M.S."/>
            <person name="Yu Y."/>
            <person name="Do Choi Y."/>
            <person name="Park B.S."/>
            <person name="van Deynze A."/>
            <person name="Ashrafi H."/>
            <person name="Hill T."/>
            <person name="Kim W.T."/>
            <person name="Pai H.S."/>
            <person name="Ahn H.K."/>
            <person name="Yeam I."/>
            <person name="Giovannoni J.J."/>
            <person name="Rose J.K."/>
            <person name="Sorensen I."/>
            <person name="Lee S.J."/>
            <person name="Kim R.W."/>
            <person name="Choi I.Y."/>
            <person name="Choi B.S."/>
            <person name="Lim J.S."/>
            <person name="Lee Y.H."/>
            <person name="Choi D."/>
        </authorList>
    </citation>
    <scope>NUCLEOTIDE SEQUENCE [LARGE SCALE GENOMIC DNA]</scope>
    <source>
        <strain evidence="2">cv. CM334</strain>
    </source>
</reference>
<reference evidence="1 2" key="2">
    <citation type="journal article" date="2017" name="Genome Biol.">
        <title>New reference genome sequences of hot pepper reveal the massive evolution of plant disease-resistance genes by retroduplication.</title>
        <authorList>
            <person name="Kim S."/>
            <person name="Park J."/>
            <person name="Yeom S.I."/>
            <person name="Kim Y.M."/>
            <person name="Seo E."/>
            <person name="Kim K.T."/>
            <person name="Kim M.S."/>
            <person name="Lee J.M."/>
            <person name="Cheong K."/>
            <person name="Shin H.S."/>
            <person name="Kim S.B."/>
            <person name="Han K."/>
            <person name="Lee J."/>
            <person name="Park M."/>
            <person name="Lee H.A."/>
            <person name="Lee H.Y."/>
            <person name="Lee Y."/>
            <person name="Oh S."/>
            <person name="Lee J.H."/>
            <person name="Choi E."/>
            <person name="Choi E."/>
            <person name="Lee S.E."/>
            <person name="Jeon J."/>
            <person name="Kim H."/>
            <person name="Choi G."/>
            <person name="Song H."/>
            <person name="Lee J."/>
            <person name="Lee S.C."/>
            <person name="Kwon J.K."/>
            <person name="Lee H.Y."/>
            <person name="Koo N."/>
            <person name="Hong Y."/>
            <person name="Kim R.W."/>
            <person name="Kang W.H."/>
            <person name="Huh J.H."/>
            <person name="Kang B.C."/>
            <person name="Yang T.J."/>
            <person name="Lee Y.H."/>
            <person name="Bennetzen J.L."/>
            <person name="Choi D."/>
        </authorList>
    </citation>
    <scope>NUCLEOTIDE SEQUENCE [LARGE SCALE GENOMIC DNA]</scope>
    <source>
        <strain evidence="2">cv. CM334</strain>
    </source>
</reference>
<sequence length="180" mass="20311">MEKVVSSHSLNVIGSLKNLRTLMLGCEFGEPFPPLEPLSSCRNLTKLWLQGRIEKLPLSHQLPKSITMMALWNSGLAENPMPILGMLPNLRNLDLVSAYEGKDITCSDNSFVQLEFLRLAKLLSLQRRHLAATGMPSIKGFGMLACSKLQEIPQRMKHVARLETMKMEIEARNRFPGFYT</sequence>
<accession>A0A2G2ZGM1</accession>
<dbReference type="AlphaFoldDB" id="A0A2G2ZGM1"/>
<dbReference type="OMA" id="ENCHEVT"/>
<dbReference type="Proteomes" id="UP000222542">
    <property type="component" value="Unassembled WGS sequence"/>
</dbReference>
<dbReference type="PANTHER" id="PTHR15140:SF41">
    <property type="entry name" value="DISEASE RESISTANCE PROTEIN RF45 ISOFORM X1-RELATED"/>
    <property type="match status" value="1"/>
</dbReference>
<dbReference type="EMBL" id="AYRZ02000005">
    <property type="protein sequence ID" value="PHT81140.1"/>
    <property type="molecule type" value="Genomic_DNA"/>
</dbReference>
<proteinExistence type="predicted"/>
<gene>
    <name evidence="1" type="ORF">T459_14155</name>
</gene>
<dbReference type="Gene3D" id="3.80.10.10">
    <property type="entry name" value="Ribonuclease Inhibitor"/>
    <property type="match status" value="1"/>
</dbReference>
<keyword evidence="2" id="KW-1185">Reference proteome</keyword>
<dbReference type="PANTHER" id="PTHR15140">
    <property type="entry name" value="TUBULIN-SPECIFIC CHAPERONE E"/>
    <property type="match status" value="1"/>
</dbReference>
<evidence type="ECO:0000313" key="1">
    <source>
        <dbReference type="EMBL" id="PHT81140.1"/>
    </source>
</evidence>
<dbReference type="InterPro" id="IPR032675">
    <property type="entry name" value="LRR_dom_sf"/>
</dbReference>
<dbReference type="Gramene" id="PHT81140">
    <property type="protein sequence ID" value="PHT81140"/>
    <property type="gene ID" value="T459_14155"/>
</dbReference>
<name>A0A2G2ZGM1_CAPAN</name>
<dbReference type="STRING" id="4072.A0A2G2ZGM1"/>
<protein>
    <submittedName>
        <fullName evidence="1">Uncharacterized protein</fullName>
    </submittedName>
</protein>
<organism evidence="1 2">
    <name type="scientific">Capsicum annuum</name>
    <name type="common">Capsicum pepper</name>
    <dbReference type="NCBI Taxonomy" id="4072"/>
    <lineage>
        <taxon>Eukaryota</taxon>
        <taxon>Viridiplantae</taxon>
        <taxon>Streptophyta</taxon>
        <taxon>Embryophyta</taxon>
        <taxon>Tracheophyta</taxon>
        <taxon>Spermatophyta</taxon>
        <taxon>Magnoliopsida</taxon>
        <taxon>eudicotyledons</taxon>
        <taxon>Gunneridae</taxon>
        <taxon>Pentapetalae</taxon>
        <taxon>asterids</taxon>
        <taxon>lamiids</taxon>
        <taxon>Solanales</taxon>
        <taxon>Solanaceae</taxon>
        <taxon>Solanoideae</taxon>
        <taxon>Capsiceae</taxon>
        <taxon>Capsicum</taxon>
    </lineage>
</organism>
<evidence type="ECO:0000313" key="2">
    <source>
        <dbReference type="Proteomes" id="UP000222542"/>
    </source>
</evidence>
<comment type="caution">
    <text evidence="1">The sequence shown here is derived from an EMBL/GenBank/DDBJ whole genome shotgun (WGS) entry which is preliminary data.</text>
</comment>